<dbReference type="InterPro" id="IPR008928">
    <property type="entry name" value="6-hairpin_glycosidase_sf"/>
</dbReference>
<organism evidence="1 2">
    <name type="scientific">Candidatus Cryptobacteroides avicola</name>
    <dbReference type="NCBI Taxonomy" id="2840757"/>
    <lineage>
        <taxon>Bacteria</taxon>
        <taxon>Pseudomonadati</taxon>
        <taxon>Bacteroidota</taxon>
        <taxon>Bacteroidia</taxon>
        <taxon>Bacteroidales</taxon>
        <taxon>Candidatus Cryptobacteroides</taxon>
    </lineage>
</organism>
<evidence type="ECO:0000313" key="2">
    <source>
        <dbReference type="Proteomes" id="UP000725002"/>
    </source>
</evidence>
<sequence length="418" mass="47331">MKNKFAFSFTSAVAFTLVAVPVSCTDYAELTDTPVVEGDKAYATYDIDWTEAADSCSNAFIERFFCSEPRNGFEGVFSYREYNATGSANGNNYWQQAHCMAAMVEYYNRIKDSDPELASTIEGYFQMWYDKHGNNYEGNADYRGTTGFGNDFTDDTCWITIALLQMYEATGVQKYFDTAKTLWDEDIWPRHELNQYGWLPWKYTDLGANECTNGPGAIIAAMMAGYAREAGNEEAAAEYIDQAYTCFDQNLDVMNTDGTLGSVPLSYTQGTCMEAGRLIWHLTGDEAYLLKAILAARGQMESSRMNEAYNGEMVSRDEGTDENNSIFHAVMFHWSTRMILDTDIDAVDSSIRHELYTYLRRHAEYYWSAGIDKKDFENSYFGVKCYEPREYGSGGSQGAFASAAQCIESMWMIKDLKF</sequence>
<reference evidence="1" key="1">
    <citation type="submission" date="2020-10" db="EMBL/GenBank/DDBJ databases">
        <authorList>
            <person name="Gilroy R."/>
        </authorList>
    </citation>
    <scope>NUCLEOTIDE SEQUENCE</scope>
    <source>
        <strain evidence="1">G3-8215</strain>
    </source>
</reference>
<protein>
    <recommendedName>
        <fullName evidence="3">Glycosyl hydrolase family 76</fullName>
    </recommendedName>
</protein>
<comment type="caution">
    <text evidence="1">The sequence shown here is derived from an EMBL/GenBank/DDBJ whole genome shotgun (WGS) entry which is preliminary data.</text>
</comment>
<dbReference type="GO" id="GO:0005975">
    <property type="term" value="P:carbohydrate metabolic process"/>
    <property type="evidence" value="ECO:0007669"/>
    <property type="project" value="InterPro"/>
</dbReference>
<gene>
    <name evidence="1" type="ORF">IAB75_06295</name>
</gene>
<evidence type="ECO:0000313" key="1">
    <source>
        <dbReference type="EMBL" id="MBO8483708.1"/>
    </source>
</evidence>
<dbReference type="InterPro" id="IPR005198">
    <property type="entry name" value="Glyco_hydro_76"/>
</dbReference>
<dbReference type="SUPFAM" id="SSF48208">
    <property type="entry name" value="Six-hairpin glycosidases"/>
    <property type="match status" value="1"/>
</dbReference>
<accession>A0A940DWJ9</accession>
<reference evidence="1" key="2">
    <citation type="journal article" date="2021" name="PeerJ">
        <title>Extensive microbial diversity within the chicken gut microbiome revealed by metagenomics and culture.</title>
        <authorList>
            <person name="Gilroy R."/>
            <person name="Ravi A."/>
            <person name="Getino M."/>
            <person name="Pursley I."/>
            <person name="Horton D.L."/>
            <person name="Alikhan N.F."/>
            <person name="Baker D."/>
            <person name="Gharbi K."/>
            <person name="Hall N."/>
            <person name="Watson M."/>
            <person name="Adriaenssens E.M."/>
            <person name="Foster-Nyarko E."/>
            <person name="Jarju S."/>
            <person name="Secka A."/>
            <person name="Antonio M."/>
            <person name="Oren A."/>
            <person name="Chaudhuri R.R."/>
            <person name="La Ragione R."/>
            <person name="Hildebrand F."/>
            <person name="Pallen M.J."/>
        </authorList>
    </citation>
    <scope>NUCLEOTIDE SEQUENCE</scope>
    <source>
        <strain evidence="1">G3-8215</strain>
    </source>
</reference>
<proteinExistence type="predicted"/>
<dbReference type="PANTHER" id="PTHR47791:SF3">
    <property type="entry name" value="MEIOTICALLY UP-REGULATED GENE 191 PROTEIN"/>
    <property type="match status" value="1"/>
</dbReference>
<dbReference type="Gene3D" id="1.50.10.20">
    <property type="match status" value="1"/>
</dbReference>
<dbReference type="InterPro" id="IPR053169">
    <property type="entry name" value="MUG_Protein"/>
</dbReference>
<dbReference type="Pfam" id="PF03663">
    <property type="entry name" value="Glyco_hydro_76"/>
    <property type="match status" value="1"/>
</dbReference>
<name>A0A940DWJ9_9BACT</name>
<evidence type="ECO:0008006" key="3">
    <source>
        <dbReference type="Google" id="ProtNLM"/>
    </source>
</evidence>
<dbReference type="PANTHER" id="PTHR47791">
    <property type="entry name" value="MEIOTICALLY UP-REGULATED GENE 191 PROTEIN"/>
    <property type="match status" value="1"/>
</dbReference>
<dbReference type="Proteomes" id="UP000725002">
    <property type="component" value="Unassembled WGS sequence"/>
</dbReference>
<dbReference type="EMBL" id="JADILV010000041">
    <property type="protein sequence ID" value="MBO8483708.1"/>
    <property type="molecule type" value="Genomic_DNA"/>
</dbReference>
<dbReference type="AlphaFoldDB" id="A0A940DWJ9"/>